<organism evidence="2 3">
    <name type="scientific">Sphagnurus paluster</name>
    <dbReference type="NCBI Taxonomy" id="117069"/>
    <lineage>
        <taxon>Eukaryota</taxon>
        <taxon>Fungi</taxon>
        <taxon>Dikarya</taxon>
        <taxon>Basidiomycota</taxon>
        <taxon>Agaricomycotina</taxon>
        <taxon>Agaricomycetes</taxon>
        <taxon>Agaricomycetidae</taxon>
        <taxon>Agaricales</taxon>
        <taxon>Tricholomatineae</taxon>
        <taxon>Lyophyllaceae</taxon>
        <taxon>Sphagnurus</taxon>
    </lineage>
</organism>
<gene>
    <name evidence="2" type="ORF">H0H81_003444</name>
</gene>
<name>A0A9P7KHA1_9AGAR</name>
<feature type="compositionally biased region" description="Acidic residues" evidence="1">
    <location>
        <begin position="35"/>
        <end position="63"/>
    </location>
</feature>
<reference evidence="2" key="1">
    <citation type="submission" date="2021-02" db="EMBL/GenBank/DDBJ databases">
        <authorList>
            <person name="Nieuwenhuis M."/>
            <person name="Van De Peppel L.J.J."/>
        </authorList>
    </citation>
    <scope>NUCLEOTIDE SEQUENCE</scope>
    <source>
        <strain evidence="2">D49</strain>
    </source>
</reference>
<accession>A0A9P7KHA1</accession>
<reference evidence="2" key="2">
    <citation type="submission" date="2021-10" db="EMBL/GenBank/DDBJ databases">
        <title>Phylogenomics reveals ancestral predisposition of the termite-cultivated fungus Termitomyces towards a domesticated lifestyle.</title>
        <authorList>
            <person name="Auxier B."/>
            <person name="Grum-Grzhimaylo A."/>
            <person name="Cardenas M.E."/>
            <person name="Lodge J.D."/>
            <person name="Laessoe T."/>
            <person name="Pedersen O."/>
            <person name="Smith M.E."/>
            <person name="Kuyper T.W."/>
            <person name="Franco-Molano E.A."/>
            <person name="Baroni T.J."/>
            <person name="Aanen D.K."/>
        </authorList>
    </citation>
    <scope>NUCLEOTIDE SEQUENCE</scope>
    <source>
        <strain evidence="2">D49</strain>
    </source>
</reference>
<keyword evidence="3" id="KW-1185">Reference proteome</keyword>
<evidence type="ECO:0000256" key="1">
    <source>
        <dbReference type="SAM" id="MobiDB-lite"/>
    </source>
</evidence>
<proteinExistence type="predicted"/>
<comment type="caution">
    <text evidence="2">The sequence shown here is derived from an EMBL/GenBank/DDBJ whole genome shotgun (WGS) entry which is preliminary data.</text>
</comment>
<evidence type="ECO:0000313" key="2">
    <source>
        <dbReference type="EMBL" id="KAG5649499.1"/>
    </source>
</evidence>
<protein>
    <submittedName>
        <fullName evidence="2">Uncharacterized protein</fullName>
    </submittedName>
</protein>
<sequence>MTSTICVAAGAKRGGYQCPGESAEVESEEEIVLDAGDGDESDDEESAVQEEAEASIEADDGDEGQTLLSQTGLSLDILEKIYNEFIIAV</sequence>
<evidence type="ECO:0000313" key="3">
    <source>
        <dbReference type="Proteomes" id="UP000717328"/>
    </source>
</evidence>
<dbReference type="EMBL" id="JABCKI010000937">
    <property type="protein sequence ID" value="KAG5649499.1"/>
    <property type="molecule type" value="Genomic_DNA"/>
</dbReference>
<dbReference type="AlphaFoldDB" id="A0A9P7KHA1"/>
<dbReference type="Proteomes" id="UP000717328">
    <property type="component" value="Unassembled WGS sequence"/>
</dbReference>
<feature type="region of interest" description="Disordered" evidence="1">
    <location>
        <begin position="35"/>
        <end position="65"/>
    </location>
</feature>